<keyword evidence="3" id="KW-0479">Metal-binding</keyword>
<dbReference type="SMART" id="SM00355">
    <property type="entry name" value="ZnF_C2H2"/>
    <property type="match status" value="2"/>
</dbReference>
<dbReference type="GO" id="GO:0003730">
    <property type="term" value="F:mRNA 3'-UTR binding"/>
    <property type="evidence" value="ECO:0007669"/>
    <property type="project" value="TreeGrafter"/>
</dbReference>
<evidence type="ECO:0000256" key="5">
    <source>
        <dbReference type="SAM" id="MobiDB-lite"/>
    </source>
</evidence>
<keyword evidence="6" id="KW-1133">Transmembrane helix</keyword>
<keyword evidence="1" id="KW-0677">Repeat</keyword>
<dbReference type="PROSITE" id="PS50102">
    <property type="entry name" value="RRM"/>
    <property type="match status" value="1"/>
</dbReference>
<dbReference type="SUPFAM" id="SSF54928">
    <property type="entry name" value="RNA-binding domain, RBD"/>
    <property type="match status" value="1"/>
</dbReference>
<dbReference type="PANTHER" id="PTHR48026:SF2">
    <property type="entry name" value="HETEROGENEOUS NUCLEAR RIBONUCLEOPROTEIN A1-RELATED"/>
    <property type="match status" value="1"/>
</dbReference>
<dbReference type="InterPro" id="IPR036236">
    <property type="entry name" value="Znf_C2H2_sf"/>
</dbReference>
<feature type="domain" description="C2H2-type" evidence="8">
    <location>
        <begin position="209"/>
        <end position="236"/>
    </location>
</feature>
<evidence type="ECO:0000313" key="10">
    <source>
        <dbReference type="Proteomes" id="UP000694427"/>
    </source>
</evidence>
<feature type="compositionally biased region" description="Polar residues" evidence="5">
    <location>
        <begin position="268"/>
        <end position="281"/>
    </location>
</feature>
<dbReference type="InterPro" id="IPR035979">
    <property type="entry name" value="RBD_domain_sf"/>
</dbReference>
<evidence type="ECO:0000256" key="6">
    <source>
        <dbReference type="SAM" id="Phobius"/>
    </source>
</evidence>
<dbReference type="SUPFAM" id="SSF57667">
    <property type="entry name" value="beta-beta-alpha zinc fingers"/>
    <property type="match status" value="1"/>
</dbReference>
<feature type="region of interest" description="Disordered" evidence="5">
    <location>
        <begin position="267"/>
        <end position="299"/>
    </location>
</feature>
<accession>A0A8C1MBL8</accession>
<reference evidence="9" key="2">
    <citation type="submission" date="2025-09" db="UniProtKB">
        <authorList>
            <consortium name="Ensembl"/>
        </authorList>
    </citation>
    <scope>IDENTIFICATION</scope>
</reference>
<dbReference type="PROSITE" id="PS50157">
    <property type="entry name" value="ZINC_FINGER_C2H2_2"/>
    <property type="match status" value="2"/>
</dbReference>
<evidence type="ECO:0000256" key="2">
    <source>
        <dbReference type="ARBA" id="ARBA00022884"/>
    </source>
</evidence>
<protein>
    <submittedName>
        <fullName evidence="9">Uncharacterized protein</fullName>
    </submittedName>
</protein>
<organism evidence="9 10">
    <name type="scientific">Cyprinus carpio</name>
    <name type="common">Common carp</name>
    <dbReference type="NCBI Taxonomy" id="7962"/>
    <lineage>
        <taxon>Eukaryota</taxon>
        <taxon>Metazoa</taxon>
        <taxon>Chordata</taxon>
        <taxon>Craniata</taxon>
        <taxon>Vertebrata</taxon>
        <taxon>Euteleostomi</taxon>
        <taxon>Actinopterygii</taxon>
        <taxon>Neopterygii</taxon>
        <taxon>Teleostei</taxon>
        <taxon>Ostariophysi</taxon>
        <taxon>Cypriniformes</taxon>
        <taxon>Cyprinidae</taxon>
        <taxon>Cyprininae</taxon>
        <taxon>Cyprinus</taxon>
    </lineage>
</organism>
<dbReference type="FunFam" id="3.30.160.60:FF:000230">
    <property type="entry name" value="Zinc finger protein 148"/>
    <property type="match status" value="1"/>
</dbReference>
<dbReference type="Proteomes" id="UP000694427">
    <property type="component" value="Unplaced"/>
</dbReference>
<dbReference type="SMART" id="SM00360">
    <property type="entry name" value="RRM"/>
    <property type="match status" value="1"/>
</dbReference>
<feature type="compositionally biased region" description="Basic and acidic residues" evidence="5">
    <location>
        <begin position="127"/>
        <end position="141"/>
    </location>
</feature>
<dbReference type="Pfam" id="PF00076">
    <property type="entry name" value="RRM_1"/>
    <property type="match status" value="1"/>
</dbReference>
<dbReference type="Gene3D" id="3.30.70.330">
    <property type="match status" value="1"/>
</dbReference>
<keyword evidence="10" id="KW-1185">Reference proteome</keyword>
<dbReference type="PROSITE" id="PS00028">
    <property type="entry name" value="ZINC_FINGER_C2H2_1"/>
    <property type="match status" value="2"/>
</dbReference>
<dbReference type="Ensembl" id="ENSCCRT00010080745.1">
    <property type="protein sequence ID" value="ENSCCRP00010073004.1"/>
    <property type="gene ID" value="ENSCCRG00010031707.1"/>
</dbReference>
<dbReference type="FunFam" id="3.30.70.330:FF:000048">
    <property type="entry name" value="Heterogeneous nuclear ribonucleoprotein a1 isoform"/>
    <property type="match status" value="1"/>
</dbReference>
<dbReference type="FunFam" id="3.30.160.60:FF:000279">
    <property type="entry name" value="gastrula zinc finger protein XlCGF58.1-like isoform X1"/>
    <property type="match status" value="1"/>
</dbReference>
<evidence type="ECO:0000313" key="9">
    <source>
        <dbReference type="Ensembl" id="ENSCCRP00010073004.1"/>
    </source>
</evidence>
<keyword evidence="3" id="KW-0862">Zinc</keyword>
<feature type="domain" description="C2H2-type" evidence="8">
    <location>
        <begin position="181"/>
        <end position="208"/>
    </location>
</feature>
<dbReference type="GO" id="GO:0071013">
    <property type="term" value="C:catalytic step 2 spliceosome"/>
    <property type="evidence" value="ECO:0007669"/>
    <property type="project" value="TreeGrafter"/>
</dbReference>
<dbReference type="CDD" id="cd12761">
    <property type="entry name" value="RRM1_hnRNPA1"/>
    <property type="match status" value="1"/>
</dbReference>
<dbReference type="InterPro" id="IPR013087">
    <property type="entry name" value="Znf_C2H2_type"/>
</dbReference>
<feature type="transmembrane region" description="Helical" evidence="6">
    <location>
        <begin position="429"/>
        <end position="446"/>
    </location>
</feature>
<dbReference type="GO" id="GO:0008270">
    <property type="term" value="F:zinc ion binding"/>
    <property type="evidence" value="ECO:0007669"/>
    <property type="project" value="UniProtKB-KW"/>
</dbReference>
<dbReference type="Pfam" id="PF00096">
    <property type="entry name" value="zf-C2H2"/>
    <property type="match status" value="1"/>
</dbReference>
<dbReference type="AlphaFoldDB" id="A0A8C1MBL8"/>
<name>A0A8C1MBL8_CYPCA</name>
<sequence length="447" mass="50250">MSHIPGSSVRDHMKWAGLLGCEAVLSSMALMQASSIAAPKKMISPLGPASGHGSAQRDAQDRGMQGHMVLPTSMTCPPLVRRHLQAIDFRDALIDQEPELANFLHDRPVSLPIPLLRKEVDFTAPRLLDEKEMRPNEDMQLKKKNRKSGTPSKVREQDGQAGKAVVDENGNCPLSKVQKNFICDHCYGAFRSGYHLKRHILIHTGEKPFACGVCDMRFIQRYHLERHSLTHTELLPDRQTVETPAIVSGSWRGKSRGPALFFHPGASRSPSVHVESSTSRPGPTRCLTPYSLDDSTPRPLSEPLAPWLHLLTERCATDRQQTPREPEQLRKLFIGGLSFETTDESLRAHFEQWGTLTDCVVMRDPNTKRSRGFGFVTYSSVNEVDAAMDARPHKVDGRAVEPKRAVSREVGVHSEKPYSLCSRVYKIKFNTFFVILIFVCIYIYIYI</sequence>
<dbReference type="InterPro" id="IPR000504">
    <property type="entry name" value="RRM_dom"/>
</dbReference>
<dbReference type="InterPro" id="IPR012677">
    <property type="entry name" value="Nucleotide-bd_a/b_plait_sf"/>
</dbReference>
<dbReference type="InterPro" id="IPR034845">
    <property type="entry name" value="hnRNPA1_RRM1"/>
</dbReference>
<evidence type="ECO:0000256" key="3">
    <source>
        <dbReference type="PROSITE-ProRule" id="PRU00042"/>
    </source>
</evidence>
<proteinExistence type="predicted"/>
<evidence type="ECO:0000256" key="1">
    <source>
        <dbReference type="ARBA" id="ARBA00022737"/>
    </source>
</evidence>
<keyword evidence="6" id="KW-0472">Membrane</keyword>
<dbReference type="PANTHER" id="PTHR48026">
    <property type="entry name" value="HOMOLOGOUS TO DROSOPHILA SQD (SQUID) PROTEIN"/>
    <property type="match status" value="1"/>
</dbReference>
<feature type="region of interest" description="Disordered" evidence="5">
    <location>
        <begin position="127"/>
        <end position="162"/>
    </location>
</feature>
<keyword evidence="6" id="KW-0812">Transmembrane</keyword>
<keyword evidence="3" id="KW-0863">Zinc-finger</keyword>
<feature type="domain" description="RRM" evidence="7">
    <location>
        <begin position="330"/>
        <end position="417"/>
    </location>
</feature>
<evidence type="ECO:0000259" key="7">
    <source>
        <dbReference type="PROSITE" id="PS50102"/>
    </source>
</evidence>
<dbReference type="Gene3D" id="3.30.160.60">
    <property type="entry name" value="Classic Zinc Finger"/>
    <property type="match status" value="2"/>
</dbReference>
<keyword evidence="2 4" id="KW-0694">RNA-binding</keyword>
<reference evidence="9" key="1">
    <citation type="submission" date="2025-08" db="UniProtKB">
        <authorList>
            <consortium name="Ensembl"/>
        </authorList>
    </citation>
    <scope>IDENTIFICATION</scope>
</reference>
<evidence type="ECO:0000256" key="4">
    <source>
        <dbReference type="PROSITE-ProRule" id="PRU00176"/>
    </source>
</evidence>
<evidence type="ECO:0000259" key="8">
    <source>
        <dbReference type="PROSITE" id="PS50157"/>
    </source>
</evidence>
<dbReference type="GO" id="GO:0000398">
    <property type="term" value="P:mRNA splicing, via spliceosome"/>
    <property type="evidence" value="ECO:0007669"/>
    <property type="project" value="TreeGrafter"/>
</dbReference>